<feature type="domain" description="Type II secretion system protein GspF" evidence="9">
    <location>
        <begin position="274"/>
        <end position="396"/>
    </location>
</feature>
<comment type="subcellular location">
    <subcellularLocation>
        <location evidence="1">Cell inner membrane</location>
        <topology evidence="1">Multi-pass membrane protein</topology>
    </subcellularLocation>
</comment>
<feature type="transmembrane region" description="Helical" evidence="8">
    <location>
        <begin position="176"/>
        <end position="203"/>
    </location>
</feature>
<evidence type="ECO:0000256" key="4">
    <source>
        <dbReference type="ARBA" id="ARBA00022519"/>
    </source>
</evidence>
<sequence>MEYKYIGRDHVGVQVTGQIGADSEKQAARLLEGQGLTPISIIDPHAVDIGGQIESLLSSFQKIKTDDMISLTRQLASVIDAGIPLIEGLEAVSEQIVRPRLRLSLQRVRKQIEGGDTFSEALARDKGVFSPLMINMVKAGERAGILPDVLDRISNLLEKDAETLDKIKAATRYPMIVIITLAIAFVVLNMAIIPKFAAFFASFKLELPWATKILILSNQLIMMYWPFVMAGIVLLAFGFKRYVSTEKGRYQFDKLMLSAPIFGPLFIKIYLSRFARTFSAMLAAGVPILEGLMIVSSTIGNAVIAKVILEVREQVNQGKSLSEPMKSSHLFPPIVTSMISIGEKSGTLEKMLNKMADYFDREINYTIANLTPLIEPILIFGLAGVLLIFALGIFLPMWDIVRITKSF</sequence>
<keyword evidence="6 8" id="KW-1133">Transmembrane helix</keyword>
<keyword evidence="3" id="KW-1003">Cell membrane</keyword>
<name>A0A1F4T8K8_UNCSA</name>
<feature type="transmembrane region" description="Helical" evidence="8">
    <location>
        <begin position="223"/>
        <end position="243"/>
    </location>
</feature>
<organism evidence="10 11">
    <name type="scientific">candidate division WOR-1 bacterium RIFOXYC12_FULL_54_18</name>
    <dbReference type="NCBI Taxonomy" id="1802584"/>
    <lineage>
        <taxon>Bacteria</taxon>
        <taxon>Bacillati</taxon>
        <taxon>Saganbacteria</taxon>
    </lineage>
</organism>
<dbReference type="EMBL" id="MEUG01000001">
    <property type="protein sequence ID" value="OGC28869.1"/>
    <property type="molecule type" value="Genomic_DNA"/>
</dbReference>
<dbReference type="InterPro" id="IPR003004">
    <property type="entry name" value="GspF/PilC"/>
</dbReference>
<keyword evidence="7 8" id="KW-0472">Membrane</keyword>
<evidence type="ECO:0000256" key="8">
    <source>
        <dbReference type="SAM" id="Phobius"/>
    </source>
</evidence>
<dbReference type="Pfam" id="PF00482">
    <property type="entry name" value="T2SSF"/>
    <property type="match status" value="2"/>
</dbReference>
<feature type="transmembrane region" description="Helical" evidence="8">
    <location>
        <begin position="255"/>
        <end position="271"/>
    </location>
</feature>
<feature type="domain" description="Type II secretion system protein GspF" evidence="9">
    <location>
        <begin position="72"/>
        <end position="194"/>
    </location>
</feature>
<evidence type="ECO:0000313" key="10">
    <source>
        <dbReference type="EMBL" id="OGC28869.1"/>
    </source>
</evidence>
<gene>
    <name evidence="10" type="ORF">A3K49_00105</name>
</gene>
<keyword evidence="4" id="KW-0997">Cell inner membrane</keyword>
<evidence type="ECO:0000313" key="11">
    <source>
        <dbReference type="Proteomes" id="UP000178602"/>
    </source>
</evidence>
<evidence type="ECO:0000256" key="5">
    <source>
        <dbReference type="ARBA" id="ARBA00022692"/>
    </source>
</evidence>
<protein>
    <recommendedName>
        <fullName evidence="9">Type II secretion system protein GspF domain-containing protein</fullName>
    </recommendedName>
</protein>
<dbReference type="AlphaFoldDB" id="A0A1F4T8K8"/>
<dbReference type="GO" id="GO:0015628">
    <property type="term" value="P:protein secretion by the type II secretion system"/>
    <property type="evidence" value="ECO:0007669"/>
    <property type="project" value="TreeGrafter"/>
</dbReference>
<dbReference type="GO" id="GO:0005886">
    <property type="term" value="C:plasma membrane"/>
    <property type="evidence" value="ECO:0007669"/>
    <property type="project" value="UniProtKB-SubCell"/>
</dbReference>
<dbReference type="Proteomes" id="UP000178602">
    <property type="component" value="Unassembled WGS sequence"/>
</dbReference>
<keyword evidence="5 8" id="KW-0812">Transmembrane</keyword>
<dbReference type="PANTHER" id="PTHR30012">
    <property type="entry name" value="GENERAL SECRETION PATHWAY PROTEIN"/>
    <property type="match status" value="1"/>
</dbReference>
<evidence type="ECO:0000256" key="1">
    <source>
        <dbReference type="ARBA" id="ARBA00004429"/>
    </source>
</evidence>
<accession>A0A1F4T8K8</accession>
<evidence type="ECO:0000256" key="3">
    <source>
        <dbReference type="ARBA" id="ARBA00022475"/>
    </source>
</evidence>
<dbReference type="FunFam" id="1.20.81.30:FF:000001">
    <property type="entry name" value="Type II secretion system protein F"/>
    <property type="match status" value="2"/>
</dbReference>
<reference evidence="10 11" key="1">
    <citation type="journal article" date="2016" name="Nat. Commun.">
        <title>Thousands of microbial genomes shed light on interconnected biogeochemical processes in an aquifer system.</title>
        <authorList>
            <person name="Anantharaman K."/>
            <person name="Brown C.T."/>
            <person name="Hug L.A."/>
            <person name="Sharon I."/>
            <person name="Castelle C.J."/>
            <person name="Probst A.J."/>
            <person name="Thomas B.C."/>
            <person name="Singh A."/>
            <person name="Wilkins M.J."/>
            <person name="Karaoz U."/>
            <person name="Brodie E.L."/>
            <person name="Williams K.H."/>
            <person name="Hubbard S.S."/>
            <person name="Banfield J.F."/>
        </authorList>
    </citation>
    <scope>NUCLEOTIDE SEQUENCE [LARGE SCALE GENOMIC DNA]</scope>
</reference>
<dbReference type="InterPro" id="IPR018076">
    <property type="entry name" value="T2SS_GspF_dom"/>
</dbReference>
<evidence type="ECO:0000256" key="2">
    <source>
        <dbReference type="ARBA" id="ARBA00005745"/>
    </source>
</evidence>
<dbReference type="PANTHER" id="PTHR30012:SF4">
    <property type="entry name" value="MSHA BIOGENESIS PROTEIN MSHG"/>
    <property type="match status" value="1"/>
</dbReference>
<dbReference type="Gene3D" id="1.20.81.30">
    <property type="entry name" value="Type II secretion system (T2SS), domain F"/>
    <property type="match status" value="2"/>
</dbReference>
<evidence type="ECO:0000256" key="6">
    <source>
        <dbReference type="ARBA" id="ARBA00022989"/>
    </source>
</evidence>
<comment type="similarity">
    <text evidence="2">Belongs to the GSP F family.</text>
</comment>
<comment type="caution">
    <text evidence="10">The sequence shown here is derived from an EMBL/GenBank/DDBJ whole genome shotgun (WGS) entry which is preliminary data.</text>
</comment>
<proteinExistence type="inferred from homology"/>
<evidence type="ECO:0000259" key="9">
    <source>
        <dbReference type="Pfam" id="PF00482"/>
    </source>
</evidence>
<dbReference type="InterPro" id="IPR042094">
    <property type="entry name" value="T2SS_GspF_sf"/>
</dbReference>
<feature type="transmembrane region" description="Helical" evidence="8">
    <location>
        <begin position="291"/>
        <end position="309"/>
    </location>
</feature>
<feature type="transmembrane region" description="Helical" evidence="8">
    <location>
        <begin position="377"/>
        <end position="398"/>
    </location>
</feature>
<evidence type="ECO:0000256" key="7">
    <source>
        <dbReference type="ARBA" id="ARBA00023136"/>
    </source>
</evidence>
<dbReference type="PRINTS" id="PR00812">
    <property type="entry name" value="BCTERIALGSPF"/>
</dbReference>